<evidence type="ECO:0000256" key="2">
    <source>
        <dbReference type="ARBA" id="ARBA00010330"/>
    </source>
</evidence>
<dbReference type="Gene3D" id="3.40.50.2300">
    <property type="match status" value="1"/>
</dbReference>
<feature type="region of interest" description="Disordered" evidence="10">
    <location>
        <begin position="513"/>
        <end position="534"/>
    </location>
</feature>
<keyword evidence="4" id="KW-0805">Transcription regulation</keyword>
<dbReference type="EMBL" id="JBDFQZ010000005">
    <property type="protein sequence ID" value="KAK9724911.1"/>
    <property type="molecule type" value="Genomic_DNA"/>
</dbReference>
<evidence type="ECO:0000256" key="8">
    <source>
        <dbReference type="PROSITE-ProRule" id="PRU00169"/>
    </source>
</evidence>
<dbReference type="PROSITE" id="PS50110">
    <property type="entry name" value="RESPONSE_REGULATORY"/>
    <property type="match status" value="1"/>
</dbReference>
<evidence type="ECO:0000256" key="5">
    <source>
        <dbReference type="ARBA" id="ARBA00023108"/>
    </source>
</evidence>
<keyword evidence="6" id="KW-0804">Transcription</keyword>
<evidence type="ECO:0000313" key="13">
    <source>
        <dbReference type="EMBL" id="KAK9724911.1"/>
    </source>
</evidence>
<dbReference type="Pfam" id="PF06203">
    <property type="entry name" value="CCT"/>
    <property type="match status" value="1"/>
</dbReference>
<dbReference type="Proteomes" id="UP001443914">
    <property type="component" value="Unassembled WGS sequence"/>
</dbReference>
<keyword evidence="5" id="KW-0090">Biological rhythms</keyword>
<comment type="similarity">
    <text evidence="2">Belongs to the ARR-like family.</text>
</comment>
<evidence type="ECO:0000259" key="11">
    <source>
        <dbReference type="PROSITE" id="PS50110"/>
    </source>
</evidence>
<evidence type="ECO:0000256" key="6">
    <source>
        <dbReference type="ARBA" id="ARBA00023163"/>
    </source>
</evidence>
<sequence length="601" mass="66945">MVRSGIEVGVDKKESKEGSSSMVRWENFLPKTSLRVLLVEADDSTRQIIGALLRKCNYKVATAPDGLKAWEVLKSRPHNIDLILTEMELPSISGYALLTLIMEHDICKNIPVIMMSKYDSVSMVYKCMTKGATDFLVKPIRINELKNLWQHVWRRQSRVIGGAQEKLEATAENDTASDHSSGSKACTPIRDDCLKKGSDAQSSCGKRDLEAESSYTAEAEDNSHPKQGSSPVAESRVQERLVFGHSGQNLSTPESAAADTAEYIGNSTLDRQKRLEQNNYSENLELCTQASASTNVVTNSPREAIDLIGAFDNHSKRLSYSNDGVNRYDSSPQLDLSLTRSPLAGLENKIGNENQMLTRSNTSAFSRYINTKVHLTFDNNGPESNSSAKESLPQYGRKVASVSIPVNLTEDAQHENGDVSQKLFSIPVSMGGVRVDMASPSANSANPQMNSYHQFSADMINRHNYNILDHSPRISSSEPVGRQEQKRESLEDQARFFVPDQCASSSVCDDTARRLNGTETGNEQTHGAHDLKRQRSLQREAALNKFRLKRKERCYEKKVRYESRKKLAEQRPRVKGQFVRQVPPDPPPPKSHHSNDSLTAN</sequence>
<evidence type="ECO:0000259" key="12">
    <source>
        <dbReference type="PROSITE" id="PS51017"/>
    </source>
</evidence>
<comment type="caution">
    <text evidence="13">The sequence shown here is derived from an EMBL/GenBank/DDBJ whole genome shotgun (WGS) entry which is preliminary data.</text>
</comment>
<accession>A0AAW1KZV1</accession>
<dbReference type="GO" id="GO:0000160">
    <property type="term" value="P:phosphorelay signal transduction system"/>
    <property type="evidence" value="ECO:0007669"/>
    <property type="project" value="UniProtKB-KW"/>
</dbReference>
<feature type="compositionally biased region" description="Basic and acidic residues" evidence="10">
    <location>
        <begin position="562"/>
        <end position="572"/>
    </location>
</feature>
<dbReference type="GO" id="GO:0009736">
    <property type="term" value="P:cytokinin-activated signaling pathway"/>
    <property type="evidence" value="ECO:0007669"/>
    <property type="project" value="InterPro"/>
</dbReference>
<evidence type="ECO:0000256" key="10">
    <source>
        <dbReference type="SAM" id="MobiDB-lite"/>
    </source>
</evidence>
<dbReference type="InterPro" id="IPR045279">
    <property type="entry name" value="ARR-like"/>
</dbReference>
<evidence type="ECO:0008006" key="15">
    <source>
        <dbReference type="Google" id="ProtNLM"/>
    </source>
</evidence>
<organism evidence="13 14">
    <name type="scientific">Saponaria officinalis</name>
    <name type="common">Common soapwort</name>
    <name type="synonym">Lychnis saponaria</name>
    <dbReference type="NCBI Taxonomy" id="3572"/>
    <lineage>
        <taxon>Eukaryota</taxon>
        <taxon>Viridiplantae</taxon>
        <taxon>Streptophyta</taxon>
        <taxon>Embryophyta</taxon>
        <taxon>Tracheophyta</taxon>
        <taxon>Spermatophyta</taxon>
        <taxon>Magnoliopsida</taxon>
        <taxon>eudicotyledons</taxon>
        <taxon>Gunneridae</taxon>
        <taxon>Pentapetalae</taxon>
        <taxon>Caryophyllales</taxon>
        <taxon>Caryophyllaceae</taxon>
        <taxon>Caryophylleae</taxon>
        <taxon>Saponaria</taxon>
    </lineage>
</organism>
<dbReference type="SUPFAM" id="SSF52172">
    <property type="entry name" value="CheY-like"/>
    <property type="match status" value="1"/>
</dbReference>
<dbReference type="SMART" id="SM00448">
    <property type="entry name" value="REC"/>
    <property type="match status" value="1"/>
</dbReference>
<dbReference type="InterPro" id="IPR001789">
    <property type="entry name" value="Sig_transdc_resp-reg_receiver"/>
</dbReference>
<dbReference type="PROSITE" id="PS51017">
    <property type="entry name" value="CCT"/>
    <property type="match status" value="1"/>
</dbReference>
<dbReference type="Pfam" id="PF00072">
    <property type="entry name" value="Response_reg"/>
    <property type="match status" value="1"/>
</dbReference>
<feature type="domain" description="Response regulatory" evidence="11">
    <location>
        <begin position="35"/>
        <end position="153"/>
    </location>
</feature>
<dbReference type="PANTHER" id="PTHR43874:SF146">
    <property type="entry name" value="TWO-COMPONENT RESPONSE REGULATOR-LIKE APRR9"/>
    <property type="match status" value="1"/>
</dbReference>
<evidence type="ECO:0000256" key="7">
    <source>
        <dbReference type="ARBA" id="ARBA00023242"/>
    </source>
</evidence>
<evidence type="ECO:0000256" key="1">
    <source>
        <dbReference type="ARBA" id="ARBA00004123"/>
    </source>
</evidence>
<dbReference type="GO" id="GO:0005634">
    <property type="term" value="C:nucleus"/>
    <property type="evidence" value="ECO:0007669"/>
    <property type="project" value="UniProtKB-SubCell"/>
</dbReference>
<feature type="region of interest" description="Disordered" evidence="10">
    <location>
        <begin position="562"/>
        <end position="601"/>
    </location>
</feature>
<keyword evidence="7 9" id="KW-0539">Nucleus</keyword>
<evidence type="ECO:0000313" key="14">
    <source>
        <dbReference type="Proteomes" id="UP001443914"/>
    </source>
</evidence>
<dbReference type="PANTHER" id="PTHR43874">
    <property type="entry name" value="TWO-COMPONENT RESPONSE REGULATOR"/>
    <property type="match status" value="1"/>
</dbReference>
<evidence type="ECO:0000256" key="4">
    <source>
        <dbReference type="ARBA" id="ARBA00023015"/>
    </source>
</evidence>
<comment type="subcellular location">
    <subcellularLocation>
        <location evidence="1 9">Nucleus</location>
    </subcellularLocation>
</comment>
<feature type="region of interest" description="Disordered" evidence="10">
    <location>
        <begin position="197"/>
        <end position="235"/>
    </location>
</feature>
<name>A0AAW1KZV1_SAPOF</name>
<evidence type="ECO:0000256" key="3">
    <source>
        <dbReference type="ARBA" id="ARBA00023012"/>
    </source>
</evidence>
<dbReference type="InterPro" id="IPR010402">
    <property type="entry name" value="CCT_domain"/>
</dbReference>
<dbReference type="AlphaFoldDB" id="A0AAW1KZV1"/>
<dbReference type="InterPro" id="IPR011006">
    <property type="entry name" value="CheY-like_superfamily"/>
</dbReference>
<dbReference type="GO" id="GO:0048511">
    <property type="term" value="P:rhythmic process"/>
    <property type="evidence" value="ECO:0007669"/>
    <property type="project" value="UniProtKB-KW"/>
</dbReference>
<evidence type="ECO:0000256" key="9">
    <source>
        <dbReference type="PROSITE-ProRule" id="PRU00357"/>
    </source>
</evidence>
<protein>
    <recommendedName>
        <fullName evidence="15">Two-component response regulator-like APRR5</fullName>
    </recommendedName>
</protein>
<keyword evidence="14" id="KW-1185">Reference proteome</keyword>
<gene>
    <name evidence="13" type="ORF">RND81_05G107800</name>
</gene>
<comment type="caution">
    <text evidence="8">Lacks conserved residue(s) required for the propagation of feature annotation.</text>
</comment>
<feature type="domain" description="CCT" evidence="12">
    <location>
        <begin position="539"/>
        <end position="581"/>
    </location>
</feature>
<keyword evidence="3" id="KW-0902">Two-component regulatory system</keyword>
<proteinExistence type="inferred from homology"/>
<reference evidence="13" key="1">
    <citation type="submission" date="2024-03" db="EMBL/GenBank/DDBJ databases">
        <title>WGS assembly of Saponaria officinalis var. Norfolk2.</title>
        <authorList>
            <person name="Jenkins J."/>
            <person name="Shu S."/>
            <person name="Grimwood J."/>
            <person name="Barry K."/>
            <person name="Goodstein D."/>
            <person name="Schmutz J."/>
            <person name="Leebens-Mack J."/>
            <person name="Osbourn A."/>
        </authorList>
    </citation>
    <scope>NUCLEOTIDE SEQUENCE [LARGE SCALE GENOMIC DNA]</scope>
    <source>
        <strain evidence="13">JIC</strain>
    </source>
</reference>